<accession>A0ABV1D5G6</accession>
<organism evidence="1 2">
    <name type="scientific">Enterocloster hominis</name>
    <name type="common">ex Hitch et al. 2024</name>
    <dbReference type="NCBI Taxonomy" id="1917870"/>
    <lineage>
        <taxon>Bacteria</taxon>
        <taxon>Bacillati</taxon>
        <taxon>Bacillota</taxon>
        <taxon>Clostridia</taxon>
        <taxon>Lachnospirales</taxon>
        <taxon>Lachnospiraceae</taxon>
        <taxon>Enterocloster</taxon>
    </lineage>
</organism>
<keyword evidence="2" id="KW-1185">Reference proteome</keyword>
<sequence>MNICPFKFETFDENNLSYEIQFLSEYKVEYLEKTIIKDCYKEFLKKETDDRQADKLRGNKTAEGNSRYLLKAGGAGQRNQMEVLLETVEKERTAYLARYERSRQRLLNNPDMPGDVDGKQISHSTGNEDKELLDMEITEKPAGSKTYSIAVDGIEVMKAYPCCPRCNTMLPLEWFRAEDFCGISMLALVHGGKSTMSLSIIGNNFERLRTPGDGIVFSPAQKKSTDVFYREKCRDAERMIREKVYPIGTEPVYVHPIFVNMDYKGHRMVIGLYDVSGETMMDADSMNSLVSHLKHMSAHIYLIDPKDMKITLEDTKSNGEEIRDCKVLDIEAQGELQRNSRGKTVAASSLVRTKKHTQTKKRNTDPFSLFFKVVDLLDESGEIGEIRTRQHMAFSVIKSDLLEAAPEIHELPHHDLLFERPECWELWDEDRNLMRVDVVRKVFDKCVMDRAMMDRLAALFGTVSWHCVSATGCAGEGKLEGDYDPIRVEEPLIECIKAKIKKNKWDDEE</sequence>
<reference evidence="1 2" key="1">
    <citation type="submission" date="2024-03" db="EMBL/GenBank/DDBJ databases">
        <title>Human intestinal bacterial collection.</title>
        <authorList>
            <person name="Pauvert C."/>
            <person name="Hitch T.C.A."/>
            <person name="Clavel T."/>
        </authorList>
    </citation>
    <scope>NUCLEOTIDE SEQUENCE [LARGE SCALE GENOMIC DNA]</scope>
    <source>
        <strain evidence="1 2">CLA-SR-H021</strain>
    </source>
</reference>
<dbReference type="EMBL" id="JBBMFM010000038">
    <property type="protein sequence ID" value="MEQ2425647.1"/>
    <property type="molecule type" value="Genomic_DNA"/>
</dbReference>
<evidence type="ECO:0000313" key="1">
    <source>
        <dbReference type="EMBL" id="MEQ2425647.1"/>
    </source>
</evidence>
<protein>
    <submittedName>
        <fullName evidence="1">Uncharacterized protein</fullName>
    </submittedName>
</protein>
<proteinExistence type="predicted"/>
<dbReference type="RefSeq" id="WP_008724672.1">
    <property type="nucleotide sequence ID" value="NZ_JAJFDX010000006.1"/>
</dbReference>
<gene>
    <name evidence="1" type="ORF">WMQ36_11725</name>
</gene>
<comment type="caution">
    <text evidence="1">The sequence shown here is derived from an EMBL/GenBank/DDBJ whole genome shotgun (WGS) entry which is preliminary data.</text>
</comment>
<name>A0ABV1D5G6_9FIRM</name>
<evidence type="ECO:0000313" key="2">
    <source>
        <dbReference type="Proteomes" id="UP001454086"/>
    </source>
</evidence>
<dbReference type="Proteomes" id="UP001454086">
    <property type="component" value="Unassembled WGS sequence"/>
</dbReference>